<name>A0ABV9H1H7_9HYPH</name>
<sequence>MRTLAIALAAVLAALTPAHAGDEVEVDFDQVPALHIPLGKRVVSARPAFEDYAFMLFDVCDALSLEGDDCLIYPLNASLGGNAVATIFDGNRVIIYDRELSPLVGYEGAEMIIAHELAHHHCGHIGTAPDPKQELAADALAGAAARLMGRSLEAALSTVAILAERPSLTHPGRQARIEAITAGWNNPEKAKGC</sequence>
<comment type="caution">
    <text evidence="2">The sequence shown here is derived from an EMBL/GenBank/DDBJ whole genome shotgun (WGS) entry which is preliminary data.</text>
</comment>
<proteinExistence type="predicted"/>
<dbReference type="EMBL" id="JBHSEL010000032">
    <property type="protein sequence ID" value="MFC4624269.1"/>
    <property type="molecule type" value="Genomic_DNA"/>
</dbReference>
<keyword evidence="3" id="KW-1185">Reference proteome</keyword>
<feature type="chain" id="PRO_5046438635" description="Peptidase M48 domain-containing protein" evidence="1">
    <location>
        <begin position="21"/>
        <end position="193"/>
    </location>
</feature>
<keyword evidence="1" id="KW-0732">Signal</keyword>
<evidence type="ECO:0000256" key="1">
    <source>
        <dbReference type="SAM" id="SignalP"/>
    </source>
</evidence>
<evidence type="ECO:0000313" key="3">
    <source>
        <dbReference type="Proteomes" id="UP001596042"/>
    </source>
</evidence>
<evidence type="ECO:0008006" key="4">
    <source>
        <dbReference type="Google" id="ProtNLM"/>
    </source>
</evidence>
<protein>
    <recommendedName>
        <fullName evidence="4">Peptidase M48 domain-containing protein</fullName>
    </recommendedName>
</protein>
<organism evidence="2 3">
    <name type="scientific">Daeguia caeni</name>
    <dbReference type="NCBI Taxonomy" id="439612"/>
    <lineage>
        <taxon>Bacteria</taxon>
        <taxon>Pseudomonadati</taxon>
        <taxon>Pseudomonadota</taxon>
        <taxon>Alphaproteobacteria</taxon>
        <taxon>Hyphomicrobiales</taxon>
        <taxon>Brucellaceae</taxon>
        <taxon>Daeguia</taxon>
    </lineage>
</organism>
<evidence type="ECO:0000313" key="2">
    <source>
        <dbReference type="EMBL" id="MFC4624269.1"/>
    </source>
</evidence>
<accession>A0ABV9H1H7</accession>
<reference evidence="3" key="1">
    <citation type="journal article" date="2019" name="Int. J. Syst. Evol. Microbiol.">
        <title>The Global Catalogue of Microorganisms (GCM) 10K type strain sequencing project: providing services to taxonomists for standard genome sequencing and annotation.</title>
        <authorList>
            <consortium name="The Broad Institute Genomics Platform"/>
            <consortium name="The Broad Institute Genome Sequencing Center for Infectious Disease"/>
            <person name="Wu L."/>
            <person name="Ma J."/>
        </authorList>
    </citation>
    <scope>NUCLEOTIDE SEQUENCE [LARGE SCALE GENOMIC DNA]</scope>
    <source>
        <strain evidence="3">CGMCC 1.15731</strain>
    </source>
</reference>
<feature type="signal peptide" evidence="1">
    <location>
        <begin position="1"/>
        <end position="20"/>
    </location>
</feature>
<dbReference type="Proteomes" id="UP001596042">
    <property type="component" value="Unassembled WGS sequence"/>
</dbReference>
<dbReference type="RefSeq" id="WP_374834324.1">
    <property type="nucleotide sequence ID" value="NZ_JBHEEZ010000046.1"/>
</dbReference>
<dbReference type="Gene3D" id="3.30.2010.10">
    <property type="entry name" value="Metalloproteases ('zincins'), catalytic domain"/>
    <property type="match status" value="1"/>
</dbReference>
<gene>
    <name evidence="2" type="ORF">ACFO1V_03350</name>
</gene>